<dbReference type="InParanoid" id="A7AUW6"/>
<keyword evidence="2" id="KW-1133">Transmembrane helix</keyword>
<organism evidence="3 4">
    <name type="scientific">Babesia bovis</name>
    <dbReference type="NCBI Taxonomy" id="5865"/>
    <lineage>
        <taxon>Eukaryota</taxon>
        <taxon>Sar</taxon>
        <taxon>Alveolata</taxon>
        <taxon>Apicomplexa</taxon>
        <taxon>Aconoidasida</taxon>
        <taxon>Piroplasmida</taxon>
        <taxon>Babesiidae</taxon>
        <taxon>Babesia</taxon>
    </lineage>
</organism>
<evidence type="ECO:0000256" key="2">
    <source>
        <dbReference type="SAM" id="Phobius"/>
    </source>
</evidence>
<feature type="transmembrane region" description="Helical" evidence="2">
    <location>
        <begin position="105"/>
        <end position="128"/>
    </location>
</feature>
<evidence type="ECO:0000313" key="3">
    <source>
        <dbReference type="EMBL" id="EDO06727.1"/>
    </source>
</evidence>
<dbReference type="EMBL" id="AAXT01000003">
    <property type="protein sequence ID" value="EDO06727.1"/>
    <property type="molecule type" value="Genomic_DNA"/>
</dbReference>
<reference evidence="3 4" key="1">
    <citation type="journal article" date="2007" name="PLoS Pathog.">
        <title>Genome sequence of Babesia bovis and comparative analysis of apicomplexan hemoprotozoa.</title>
        <authorList>
            <person name="Brayton K.A."/>
            <person name="Lau A.O.T."/>
            <person name="Herndon D.R."/>
            <person name="Hannick L."/>
            <person name="Kappmeyer L.S."/>
            <person name="Berens S.J."/>
            <person name="Bidwell S.L."/>
            <person name="Brown W.C."/>
            <person name="Crabtree J."/>
            <person name="Fadrosh D."/>
            <person name="Feldblum T."/>
            <person name="Forberger H.A."/>
            <person name="Haas B.J."/>
            <person name="Howell J.M."/>
            <person name="Khouri H."/>
            <person name="Koo H."/>
            <person name="Mann D.J."/>
            <person name="Norimine J."/>
            <person name="Paulsen I.T."/>
            <person name="Radune D."/>
            <person name="Ren Q."/>
            <person name="Smith R.K. Jr."/>
            <person name="Suarez C.E."/>
            <person name="White O."/>
            <person name="Wortman J.R."/>
            <person name="Knowles D.P. Jr."/>
            <person name="McElwain T.F."/>
            <person name="Nene V.M."/>
        </authorList>
    </citation>
    <scope>NUCLEOTIDE SEQUENCE [LARGE SCALE GENOMIC DNA]</scope>
    <source>
        <strain evidence="3">T2Bo</strain>
    </source>
</reference>
<feature type="transmembrane region" description="Helical" evidence="2">
    <location>
        <begin position="148"/>
        <end position="172"/>
    </location>
</feature>
<dbReference type="Proteomes" id="UP000002173">
    <property type="component" value="Unassembled WGS sequence"/>
</dbReference>
<gene>
    <name evidence="3" type="ORF">BBOV_II007770</name>
</gene>
<dbReference type="VEuPathDB" id="PiroplasmaDB:BBOV_II007770"/>
<keyword evidence="2" id="KW-0472">Membrane</keyword>
<dbReference type="RefSeq" id="XP_001610295.1">
    <property type="nucleotide sequence ID" value="XM_001610245.1"/>
</dbReference>
<feature type="transmembrane region" description="Helical" evidence="2">
    <location>
        <begin position="184"/>
        <end position="204"/>
    </location>
</feature>
<name>A7AUW6_BABBO</name>
<feature type="transmembrane region" description="Helical" evidence="2">
    <location>
        <begin position="74"/>
        <end position="93"/>
    </location>
</feature>
<feature type="compositionally biased region" description="Polar residues" evidence="1">
    <location>
        <begin position="410"/>
        <end position="420"/>
    </location>
</feature>
<reference evidence="4" key="2">
    <citation type="journal article" date="2020" name="Data Brief">
        <title>Transcriptome dataset of Babesia bovis life stages within vertebrate and invertebrate hosts.</title>
        <authorList>
            <person name="Ueti M.W."/>
            <person name="Johnson W.C."/>
            <person name="Kappmeyer L.S."/>
            <person name="Herndon D.R."/>
            <person name="Mousel M.R."/>
            <person name="Reif K.E."/>
            <person name="Taus N.S."/>
            <person name="Ifeonu O.O."/>
            <person name="Silva J.C."/>
            <person name="Suarez C.E."/>
            <person name="Brayton K.A."/>
        </authorList>
    </citation>
    <scope>NUCLEOTIDE SEQUENCE [LARGE SCALE GENOMIC DNA]</scope>
</reference>
<protein>
    <submittedName>
        <fullName evidence="3">Membrane protein, putative</fullName>
    </submittedName>
</protein>
<feature type="transmembrane region" description="Helical" evidence="2">
    <location>
        <begin position="256"/>
        <end position="278"/>
    </location>
</feature>
<accession>A7AUW6</accession>
<feature type="transmembrane region" description="Helical" evidence="2">
    <location>
        <begin position="32"/>
        <end position="54"/>
    </location>
</feature>
<dbReference type="GeneID" id="5478529"/>
<proteinExistence type="predicted"/>
<evidence type="ECO:0000313" key="4">
    <source>
        <dbReference type="Proteomes" id="UP000002173"/>
    </source>
</evidence>
<feature type="region of interest" description="Disordered" evidence="1">
    <location>
        <begin position="410"/>
        <end position="429"/>
    </location>
</feature>
<feature type="transmembrane region" description="Helical" evidence="2">
    <location>
        <begin position="359"/>
        <end position="378"/>
    </location>
</feature>
<keyword evidence="4" id="KW-1185">Reference proteome</keyword>
<reference evidence="4" key="3">
    <citation type="journal article" date="2021" name="Int. J. Parasitol.">
        <title>Comparative analysis of gene expression between Babesia bovis blood stages and kinetes allowed by improved genome annotation.</title>
        <authorList>
            <person name="Ueti M.W."/>
            <person name="Johnson W.C."/>
            <person name="Kappmeyer L.S."/>
            <person name="Herndon D.R."/>
            <person name="Mousel M.R."/>
            <person name="Reif K.E."/>
            <person name="Taus N.S."/>
            <person name="Ifeonu O.O."/>
            <person name="Silva J.C."/>
            <person name="Suarez C.E."/>
            <person name="Brayton K.A."/>
        </authorList>
    </citation>
    <scope>NUCLEOTIDE SEQUENCE [LARGE SCALE GENOMIC DNA]</scope>
</reference>
<feature type="transmembrane region" description="Helical" evidence="2">
    <location>
        <begin position="224"/>
        <end position="244"/>
    </location>
</feature>
<comment type="caution">
    <text evidence="3">The sequence shown here is derived from an EMBL/GenBank/DDBJ whole genome shotgun (WGS) entry which is preliminary data.</text>
</comment>
<feature type="transmembrane region" description="Helical" evidence="2">
    <location>
        <begin position="284"/>
        <end position="307"/>
    </location>
</feature>
<feature type="transmembrane region" description="Helical" evidence="2">
    <location>
        <begin position="319"/>
        <end position="339"/>
    </location>
</feature>
<dbReference type="KEGG" id="bbo:BBOV_II007770"/>
<keyword evidence="2" id="KW-0812">Transmembrane</keyword>
<sequence>MPGIKAGIGPYSDEAAPKVADQVRYLMPIAKLLFILVAILGFGFCMAMLLIATVEGIQLKAMQPGEFKAKNADMTALSIAICLSHLALHFLGYQCRFMKLRWTSWDSGLFILGFVVVISAFFAVFVMVMPTDGINVGKDDAYGGVRAYIAMGFTGLELLAMFGFIICAMKTHCFGGCMTLNKKVFYTFAFIYMLVFAAHAYTLYDLKERPNDYGDKETTWHKHRFMAAANYIFVIGLCISAYQVNLCCMSFTKCDGVFIFLTGTVVGILITVCLSMFPDITQEQWTLVGLIAMLYILTVALFLYIHAKRPLCKYYNPDVITFGIFTLLFLLLVSTLIALGAKYHTNIASIAADIKCGTLIAMFLYGFVVFVIMLVFGFKGNAIKVIKGLIKQARDERFLSNAHELDANPLYNSDSETPGSECNLRGPESSGGVFRDSWLHPTN</sequence>
<evidence type="ECO:0000256" key="1">
    <source>
        <dbReference type="SAM" id="MobiDB-lite"/>
    </source>
</evidence>
<dbReference type="AlphaFoldDB" id="A7AUW6"/>